<keyword evidence="1" id="KW-0677">Repeat</keyword>
<sequence>MRRICIRFSRPSLKSSFVAETLKKHPDSCFSDILFHWQRQGLTPISSSTNTQDGMSNDDDHIQGYYDPAEVQLLNKLSDYPFTDCARHLLRHHTVAHFAAQLGRIDLMDLLFSEGVVLQVDNTDKDEESGIEKNQYRRVSLENVALSISNDEGYLISHLAAQHGYLNFLKDLVRRFGADAILSQRTVGKSLQFGRVSLTPYQLSFMYGWIPILEWIDTLYPMYSFDSTEEALFCVKRASLHDHINSLRYFLQRHGEDSHAILRDGLYPAAEAGAVDVLNFLVETIGDHIVWSTCEVGATALHHAARRGCTHLLEDFFIKYDLQKHVDDRDNDGRTPAMWCIMGGKHQRNIEFLHSLLELGSQWPLDVDNEGRDMDVFVRYYCAPTARMRKYVGRCVALWQQRRREMKRDDDNTNNDT</sequence>
<evidence type="ECO:0000256" key="1">
    <source>
        <dbReference type="ARBA" id="ARBA00022737"/>
    </source>
</evidence>
<dbReference type="InterPro" id="IPR036770">
    <property type="entry name" value="Ankyrin_rpt-contain_sf"/>
</dbReference>
<gene>
    <name evidence="3" type="ORF">TM35_000022170</name>
</gene>
<reference evidence="3 4" key="1">
    <citation type="submission" date="2017-03" db="EMBL/GenBank/DDBJ databases">
        <title>An alternative strategy for trypanosome survival in the mammalian bloodstream revealed through genome and transcriptome analysis of the ubiquitous bovine parasite Trypanosoma (Megatrypanum) theileri.</title>
        <authorList>
            <person name="Kelly S."/>
            <person name="Ivens A."/>
            <person name="Mott A."/>
            <person name="O'Neill E."/>
            <person name="Emms D."/>
            <person name="Macleod O."/>
            <person name="Voorheis P."/>
            <person name="Matthews J."/>
            <person name="Matthews K."/>
            <person name="Carrington M."/>
        </authorList>
    </citation>
    <scope>NUCLEOTIDE SEQUENCE [LARGE SCALE GENOMIC DNA]</scope>
    <source>
        <strain evidence="3">Edinburgh</strain>
    </source>
</reference>
<name>A0A1X0P7T1_9TRYP</name>
<dbReference type="AlphaFoldDB" id="A0A1X0P7T1"/>
<keyword evidence="4" id="KW-1185">Reference proteome</keyword>
<dbReference type="VEuPathDB" id="TriTrypDB:TM35_000022170"/>
<accession>A0A1X0P7T1</accession>
<dbReference type="OrthoDB" id="194358at2759"/>
<evidence type="ECO:0000313" key="4">
    <source>
        <dbReference type="Proteomes" id="UP000192257"/>
    </source>
</evidence>
<dbReference type="PANTHER" id="PTHR24161:SF85">
    <property type="entry name" value="PALMITOYLTRANSFERASE HIP14"/>
    <property type="match status" value="1"/>
</dbReference>
<organism evidence="3 4">
    <name type="scientific">Trypanosoma theileri</name>
    <dbReference type="NCBI Taxonomy" id="67003"/>
    <lineage>
        <taxon>Eukaryota</taxon>
        <taxon>Discoba</taxon>
        <taxon>Euglenozoa</taxon>
        <taxon>Kinetoplastea</taxon>
        <taxon>Metakinetoplastina</taxon>
        <taxon>Trypanosomatida</taxon>
        <taxon>Trypanosomatidae</taxon>
        <taxon>Trypanosoma</taxon>
    </lineage>
</organism>
<evidence type="ECO:0000256" key="2">
    <source>
        <dbReference type="ARBA" id="ARBA00023043"/>
    </source>
</evidence>
<proteinExistence type="predicted"/>
<dbReference type="RefSeq" id="XP_028886957.1">
    <property type="nucleotide sequence ID" value="XM_029021535.1"/>
</dbReference>
<dbReference type="InterPro" id="IPR002110">
    <property type="entry name" value="Ankyrin_rpt"/>
</dbReference>
<dbReference type="Proteomes" id="UP000192257">
    <property type="component" value="Unassembled WGS sequence"/>
</dbReference>
<evidence type="ECO:0000313" key="3">
    <source>
        <dbReference type="EMBL" id="ORC92891.1"/>
    </source>
</evidence>
<dbReference type="STRING" id="67003.A0A1X0P7T1"/>
<dbReference type="EMBL" id="NBCO01000002">
    <property type="protein sequence ID" value="ORC92891.1"/>
    <property type="molecule type" value="Genomic_DNA"/>
</dbReference>
<dbReference type="Pfam" id="PF12796">
    <property type="entry name" value="Ank_2"/>
    <property type="match status" value="1"/>
</dbReference>
<comment type="caution">
    <text evidence="3">The sequence shown here is derived from an EMBL/GenBank/DDBJ whole genome shotgun (WGS) entry which is preliminary data.</text>
</comment>
<dbReference type="PANTHER" id="PTHR24161">
    <property type="entry name" value="ANK_REP_REGION DOMAIN-CONTAINING PROTEIN-RELATED"/>
    <property type="match status" value="1"/>
</dbReference>
<dbReference type="Gene3D" id="1.25.40.20">
    <property type="entry name" value="Ankyrin repeat-containing domain"/>
    <property type="match status" value="2"/>
</dbReference>
<protein>
    <submittedName>
        <fullName evidence="3">Uncharacterized protein</fullName>
    </submittedName>
</protein>
<dbReference type="SMART" id="SM00248">
    <property type="entry name" value="ANK"/>
    <property type="match status" value="4"/>
</dbReference>
<keyword evidence="2" id="KW-0040">ANK repeat</keyword>
<dbReference type="SUPFAM" id="SSF48403">
    <property type="entry name" value="Ankyrin repeat"/>
    <property type="match status" value="1"/>
</dbReference>
<dbReference type="GeneID" id="39981315"/>